<reference evidence="1 2" key="1">
    <citation type="submission" date="2020-02" db="EMBL/GenBank/DDBJ databases">
        <authorList>
            <person name="Ma Q."/>
            <person name="Huang Y."/>
            <person name="Song X."/>
            <person name="Pei D."/>
        </authorList>
    </citation>
    <scope>NUCLEOTIDE SEQUENCE [LARGE SCALE GENOMIC DNA]</scope>
    <source>
        <strain evidence="1">Sxm20200214</strain>
        <tissue evidence="1">Leaf</tissue>
    </source>
</reference>
<comment type="caution">
    <text evidence="1">The sequence shown here is derived from an EMBL/GenBank/DDBJ whole genome shotgun (WGS) entry which is preliminary data.</text>
</comment>
<dbReference type="Proteomes" id="UP000886595">
    <property type="component" value="Unassembled WGS sequence"/>
</dbReference>
<dbReference type="EMBL" id="JAAMPC010000011">
    <property type="protein sequence ID" value="KAG2281080.1"/>
    <property type="molecule type" value="Genomic_DNA"/>
</dbReference>
<accession>A0A8X7R622</accession>
<gene>
    <name evidence="1" type="ORF">Bca52824_052300</name>
</gene>
<name>A0A8X7R622_BRACI</name>
<protein>
    <submittedName>
        <fullName evidence="1">Uncharacterized protein</fullName>
    </submittedName>
</protein>
<dbReference type="AlphaFoldDB" id="A0A8X7R622"/>
<evidence type="ECO:0000313" key="2">
    <source>
        <dbReference type="Proteomes" id="UP000886595"/>
    </source>
</evidence>
<keyword evidence="2" id="KW-1185">Reference proteome</keyword>
<evidence type="ECO:0000313" key="1">
    <source>
        <dbReference type="EMBL" id="KAG2281080.1"/>
    </source>
</evidence>
<dbReference type="OrthoDB" id="10488743at2759"/>
<organism evidence="1 2">
    <name type="scientific">Brassica carinata</name>
    <name type="common">Ethiopian mustard</name>
    <name type="synonym">Abyssinian cabbage</name>
    <dbReference type="NCBI Taxonomy" id="52824"/>
    <lineage>
        <taxon>Eukaryota</taxon>
        <taxon>Viridiplantae</taxon>
        <taxon>Streptophyta</taxon>
        <taxon>Embryophyta</taxon>
        <taxon>Tracheophyta</taxon>
        <taxon>Spermatophyta</taxon>
        <taxon>Magnoliopsida</taxon>
        <taxon>eudicotyledons</taxon>
        <taxon>Gunneridae</taxon>
        <taxon>Pentapetalae</taxon>
        <taxon>rosids</taxon>
        <taxon>malvids</taxon>
        <taxon>Brassicales</taxon>
        <taxon>Brassicaceae</taxon>
        <taxon>Brassiceae</taxon>
        <taxon>Brassica</taxon>
    </lineage>
</organism>
<proteinExistence type="predicted"/>
<sequence>MDKTVLVSAADGLNPRCMAAVRAFRTRRLGLESAACLDPRHRPRPLSSPITVDSSQPRCTSAVHASEHDVSGRIPRLGSTCVVWPRPLSSPITADDQAAPRPVWLGLSDQNPWLAFVGSTCPRFMASFSPSCLLLLHKHSYLQLELHQTYNTTYAYAMHLIGL</sequence>